<evidence type="ECO:0000256" key="1">
    <source>
        <dbReference type="SAM" id="Coils"/>
    </source>
</evidence>
<dbReference type="Gramene" id="CDF39672">
    <property type="protein sequence ID" value="CDF39672"/>
    <property type="gene ID" value="CHC_T00008355001"/>
</dbReference>
<organism evidence="3 4">
    <name type="scientific">Chondrus crispus</name>
    <name type="common">Carrageen Irish moss</name>
    <name type="synonym">Polymorpha crispa</name>
    <dbReference type="NCBI Taxonomy" id="2769"/>
    <lineage>
        <taxon>Eukaryota</taxon>
        <taxon>Rhodophyta</taxon>
        <taxon>Florideophyceae</taxon>
        <taxon>Rhodymeniophycidae</taxon>
        <taxon>Gigartinales</taxon>
        <taxon>Gigartinaceae</taxon>
        <taxon>Chondrus</taxon>
    </lineage>
</organism>
<proteinExistence type="predicted"/>
<dbReference type="Proteomes" id="UP000012073">
    <property type="component" value="Unassembled WGS sequence"/>
</dbReference>
<evidence type="ECO:0000256" key="2">
    <source>
        <dbReference type="SAM" id="MobiDB-lite"/>
    </source>
</evidence>
<dbReference type="GeneID" id="17317697"/>
<dbReference type="EMBL" id="HG002067">
    <property type="protein sequence ID" value="CDF39672.1"/>
    <property type="molecule type" value="Genomic_DNA"/>
</dbReference>
<protein>
    <submittedName>
        <fullName evidence="3">Chromosome segregation protein SMC, ParB family</fullName>
    </submittedName>
</protein>
<reference evidence="4" key="1">
    <citation type="journal article" date="2013" name="Proc. Natl. Acad. Sci. U.S.A.">
        <title>Genome structure and metabolic features in the red seaweed Chondrus crispus shed light on evolution of the Archaeplastida.</title>
        <authorList>
            <person name="Collen J."/>
            <person name="Porcel B."/>
            <person name="Carre W."/>
            <person name="Ball S.G."/>
            <person name="Chaparro C."/>
            <person name="Tonon T."/>
            <person name="Barbeyron T."/>
            <person name="Michel G."/>
            <person name="Noel B."/>
            <person name="Valentin K."/>
            <person name="Elias M."/>
            <person name="Artiguenave F."/>
            <person name="Arun A."/>
            <person name="Aury J.M."/>
            <person name="Barbosa-Neto J.F."/>
            <person name="Bothwell J.H."/>
            <person name="Bouget F.Y."/>
            <person name="Brillet L."/>
            <person name="Cabello-Hurtado F."/>
            <person name="Capella-Gutierrez S."/>
            <person name="Charrier B."/>
            <person name="Cladiere L."/>
            <person name="Cock J.M."/>
            <person name="Coelho S.M."/>
            <person name="Colleoni C."/>
            <person name="Czjzek M."/>
            <person name="Da Silva C."/>
            <person name="Delage L."/>
            <person name="Denoeud F."/>
            <person name="Deschamps P."/>
            <person name="Dittami S.M."/>
            <person name="Gabaldon T."/>
            <person name="Gachon C.M."/>
            <person name="Groisillier A."/>
            <person name="Herve C."/>
            <person name="Jabbari K."/>
            <person name="Katinka M."/>
            <person name="Kloareg B."/>
            <person name="Kowalczyk N."/>
            <person name="Labadie K."/>
            <person name="Leblanc C."/>
            <person name="Lopez P.J."/>
            <person name="McLachlan D.H."/>
            <person name="Meslet-Cladiere L."/>
            <person name="Moustafa A."/>
            <person name="Nehr Z."/>
            <person name="Nyvall Collen P."/>
            <person name="Panaud O."/>
            <person name="Partensky F."/>
            <person name="Poulain J."/>
            <person name="Rensing S.A."/>
            <person name="Rousvoal S."/>
            <person name="Samson G."/>
            <person name="Symeonidi A."/>
            <person name="Weissenbach J."/>
            <person name="Zambounis A."/>
            <person name="Wincker P."/>
            <person name="Boyen C."/>
        </authorList>
    </citation>
    <scope>NUCLEOTIDE SEQUENCE [LARGE SCALE GENOMIC DNA]</scope>
    <source>
        <strain evidence="4">cv. Stackhouse</strain>
    </source>
</reference>
<evidence type="ECO:0000313" key="3">
    <source>
        <dbReference type="EMBL" id="CDF39672.1"/>
    </source>
</evidence>
<dbReference type="OrthoDB" id="10526797at2759"/>
<name>R7QMD5_CHOCR</name>
<feature type="coiled-coil region" evidence="1">
    <location>
        <begin position="108"/>
        <end position="159"/>
    </location>
</feature>
<gene>
    <name evidence="3" type="ORF">CHC_T00008355001</name>
</gene>
<feature type="region of interest" description="Disordered" evidence="2">
    <location>
        <begin position="1"/>
        <end position="28"/>
    </location>
</feature>
<dbReference type="RefSeq" id="XP_005709966.1">
    <property type="nucleotide sequence ID" value="XM_005709909.1"/>
</dbReference>
<keyword evidence="4" id="KW-1185">Reference proteome</keyword>
<accession>R7QMD5</accession>
<dbReference type="AlphaFoldDB" id="R7QMD5"/>
<sequence>MENHPSVLRERRNEIFDPAKSSARKDEQAMMRNAMAQLDESNSTFDDSYPKITELLGLIADNAVATHSERTERITELRDLLSEWVARTEKAKKQSENVESLFDRQRYVQQMEAEREDLIQEILAGTEETGRLEQKNDDLKEKLAHLEQIAESLKKKKKEEIPTYLFLRKIFCQVSATKIVTSDSDLLEGFVSKSERKEVLPFRYDRTKPTFERVNDLWNKISE</sequence>
<keyword evidence="1" id="KW-0175">Coiled coil</keyword>
<dbReference type="KEGG" id="ccp:CHC_T00008355001"/>
<evidence type="ECO:0000313" key="4">
    <source>
        <dbReference type="Proteomes" id="UP000012073"/>
    </source>
</evidence>